<keyword evidence="5" id="KW-1185">Reference proteome</keyword>
<feature type="domain" description="Peptidase S1" evidence="3">
    <location>
        <begin position="33"/>
        <end position="253"/>
    </location>
</feature>
<dbReference type="SUPFAM" id="SSF50494">
    <property type="entry name" value="Trypsin-like serine proteases"/>
    <property type="match status" value="1"/>
</dbReference>
<keyword evidence="1 2" id="KW-0732">Signal</keyword>
<dbReference type="RefSeq" id="WP_079046762.1">
    <property type="nucleotide sequence ID" value="NZ_CP102332.1"/>
</dbReference>
<dbReference type="Pfam" id="PF00089">
    <property type="entry name" value="Trypsin"/>
    <property type="match status" value="1"/>
</dbReference>
<name>A0ABY5NC56_9ACTN</name>
<feature type="signal peptide" evidence="2">
    <location>
        <begin position="1"/>
        <end position="32"/>
    </location>
</feature>
<dbReference type="Pfam" id="PF01839">
    <property type="entry name" value="FG-GAP"/>
    <property type="match status" value="2"/>
</dbReference>
<evidence type="ECO:0000259" key="3">
    <source>
        <dbReference type="PROSITE" id="PS50240"/>
    </source>
</evidence>
<dbReference type="InterPro" id="IPR001254">
    <property type="entry name" value="Trypsin_dom"/>
</dbReference>
<dbReference type="Pfam" id="PF13517">
    <property type="entry name" value="FG-GAP_3"/>
    <property type="match status" value="1"/>
</dbReference>
<dbReference type="InterPro" id="IPR001314">
    <property type="entry name" value="Peptidase_S1A"/>
</dbReference>
<protein>
    <submittedName>
        <fullName evidence="4">FG-GAP-like repeat-containing protein</fullName>
    </submittedName>
</protein>
<dbReference type="Gene3D" id="2.40.128.340">
    <property type="match status" value="3"/>
</dbReference>
<sequence>MTDRKPRTVRGIALVAAVAAAGALTATSPAQALVGDAVADGSETFAAYVNVGGERACTGVLVDPQWILTASSCFSDNPSQPFPVPAGAPALKTTVVVGRADLTGTAGTQTEVAEIVPRADRDVVMARLAKPVTGVDPVVLAATAPAQGETLRVLGYGRTRTAWVPDRLHGGAFTVQEAATGSTVKVASAGGTICRGDAGGPALRTTDGKVELVALNSASWQGGCHGTDPAETRTDAVETRVDDLRDWVRQVRALPQESMIASGDFNGDGKADVAGFYDNGTSPANRNRSSLHTWLSNGTGFAAPQQMWTTPGGFTWQASKLTTGDYNGDGKDDVSVFYDAGSSADGNISSVYTWYSTGTGFQAPKRTWTTPGGFSWGASKVVSGDFNGDRKDDIGVFYDRGRGTDGVTRSALFAFTSTGTAFANPTLEWESTGNFRWSASQLTAGDYNGDGKADVSVFYDAGTSAEGKNLSALYTWYSTGANFAAVQRTWLAGGGFTWSASKVASGDFNGDGKTDVSVFYDRGLSDGKWGSNLYTFISTGTAFDAPTLKWASTGAFRWSSSQFTAGDYNGDRKGDVAVLYDLGTTPDGRKVDGLYSWLSTGTGFGAPAARWSGPLG</sequence>
<reference evidence="4" key="1">
    <citation type="submission" date="2022-08" db="EMBL/GenBank/DDBJ databases">
        <title>Streptomyces changanensis sp. nov., an actinomycete isolated from soil.</title>
        <authorList>
            <person name="Wu H."/>
            <person name="Han L."/>
        </authorList>
    </citation>
    <scope>NUCLEOTIDE SEQUENCE</scope>
    <source>
        <strain evidence="4">HL-66</strain>
    </source>
</reference>
<evidence type="ECO:0000313" key="4">
    <source>
        <dbReference type="EMBL" id="UUS33617.1"/>
    </source>
</evidence>
<dbReference type="InterPro" id="IPR009003">
    <property type="entry name" value="Peptidase_S1_PA"/>
</dbReference>
<dbReference type="Gene3D" id="2.40.10.10">
    <property type="entry name" value="Trypsin-like serine proteases"/>
    <property type="match status" value="1"/>
</dbReference>
<feature type="chain" id="PRO_5047272837" evidence="2">
    <location>
        <begin position="33"/>
        <end position="616"/>
    </location>
</feature>
<evidence type="ECO:0000256" key="1">
    <source>
        <dbReference type="ARBA" id="ARBA00022729"/>
    </source>
</evidence>
<dbReference type="Proteomes" id="UP001060150">
    <property type="component" value="Chromosome"/>
</dbReference>
<dbReference type="PRINTS" id="PR00722">
    <property type="entry name" value="CHYMOTRYPSIN"/>
</dbReference>
<dbReference type="InterPro" id="IPR028994">
    <property type="entry name" value="Integrin_alpha_N"/>
</dbReference>
<dbReference type="PROSITE" id="PS50240">
    <property type="entry name" value="TRYPSIN_DOM"/>
    <property type="match status" value="1"/>
</dbReference>
<dbReference type="InterPro" id="IPR043504">
    <property type="entry name" value="Peptidase_S1_PA_chymotrypsin"/>
</dbReference>
<evidence type="ECO:0000313" key="5">
    <source>
        <dbReference type="Proteomes" id="UP001060150"/>
    </source>
</evidence>
<dbReference type="SUPFAM" id="SSF69318">
    <property type="entry name" value="Integrin alpha N-terminal domain"/>
    <property type="match status" value="1"/>
</dbReference>
<dbReference type="SMART" id="SM00020">
    <property type="entry name" value="Tryp_SPc"/>
    <property type="match status" value="1"/>
</dbReference>
<proteinExistence type="predicted"/>
<organism evidence="4 5">
    <name type="scientific">Streptomyces changanensis</name>
    <dbReference type="NCBI Taxonomy" id="2964669"/>
    <lineage>
        <taxon>Bacteria</taxon>
        <taxon>Bacillati</taxon>
        <taxon>Actinomycetota</taxon>
        <taxon>Actinomycetes</taxon>
        <taxon>Kitasatosporales</taxon>
        <taxon>Streptomycetaceae</taxon>
        <taxon>Streptomyces</taxon>
    </lineage>
</organism>
<dbReference type="EMBL" id="CP102332">
    <property type="protein sequence ID" value="UUS33617.1"/>
    <property type="molecule type" value="Genomic_DNA"/>
</dbReference>
<evidence type="ECO:0000256" key="2">
    <source>
        <dbReference type="SAM" id="SignalP"/>
    </source>
</evidence>
<accession>A0ABY5NC56</accession>
<gene>
    <name evidence="4" type="ORF">NRO40_24170</name>
</gene>
<dbReference type="PANTHER" id="PTHR24260:SF136">
    <property type="entry name" value="GH08193P-RELATED"/>
    <property type="match status" value="1"/>
</dbReference>
<dbReference type="InterPro" id="IPR051333">
    <property type="entry name" value="CLIP_Serine_Protease"/>
</dbReference>
<dbReference type="InterPro" id="IPR013517">
    <property type="entry name" value="FG-GAP"/>
</dbReference>
<dbReference type="PANTHER" id="PTHR24260">
    <property type="match status" value="1"/>
</dbReference>